<dbReference type="PANTHER" id="PTHR11063">
    <property type="entry name" value="GLUTAMATE SEMIALDEHYDE DEHYDROGENASE"/>
    <property type="match status" value="1"/>
</dbReference>
<dbReference type="GO" id="GO:0008652">
    <property type="term" value="P:amino acid biosynthetic process"/>
    <property type="evidence" value="ECO:0007669"/>
    <property type="project" value="UniProtKB-KW"/>
</dbReference>
<dbReference type="Gene3D" id="3.40.1160.10">
    <property type="entry name" value="Acetylglutamate kinase-like"/>
    <property type="match status" value="1"/>
</dbReference>
<name>A0A914UUM7_9BILA</name>
<keyword evidence="4" id="KW-0808">Transferase</keyword>
<evidence type="ECO:0000256" key="7">
    <source>
        <dbReference type="ARBA" id="ARBA00022840"/>
    </source>
</evidence>
<dbReference type="InterPro" id="IPR001048">
    <property type="entry name" value="Asp/Glu/Uridylate_kinase"/>
</dbReference>
<evidence type="ECO:0000256" key="4">
    <source>
        <dbReference type="ARBA" id="ARBA00022679"/>
    </source>
</evidence>
<dbReference type="InterPro" id="IPR016162">
    <property type="entry name" value="Ald_DH_N"/>
</dbReference>
<evidence type="ECO:0000313" key="10">
    <source>
        <dbReference type="WBParaSite" id="PSAMB.scaffold12515size2731.g34898.t1"/>
    </source>
</evidence>
<keyword evidence="3" id="KW-0641">Proline biosynthesis</keyword>
<dbReference type="GO" id="GO:0004350">
    <property type="term" value="F:glutamate-5-semialdehyde dehydrogenase activity"/>
    <property type="evidence" value="ECO:0007669"/>
    <property type="project" value="TreeGrafter"/>
</dbReference>
<keyword evidence="9" id="KW-1185">Reference proteome</keyword>
<keyword evidence="5" id="KW-0547">Nucleotide-binding</keyword>
<keyword evidence="1" id="KW-0963">Cytoplasm</keyword>
<dbReference type="InterPro" id="IPR019797">
    <property type="entry name" value="Glutamate_5-kinase_CS"/>
</dbReference>
<dbReference type="GO" id="GO:0004349">
    <property type="term" value="F:glutamate 5-kinase activity"/>
    <property type="evidence" value="ECO:0007669"/>
    <property type="project" value="InterPro"/>
</dbReference>
<evidence type="ECO:0000256" key="5">
    <source>
        <dbReference type="ARBA" id="ARBA00022741"/>
    </source>
</evidence>
<dbReference type="InterPro" id="IPR016161">
    <property type="entry name" value="Ald_DH/histidinol_DH"/>
</dbReference>
<sequence length="331" mass="35706">VSELQQAGRQVLMVTSGAVAFGRQKLRQELAMSMSMRQTLRGPAGMEIPKRACAASGMPGLMSLYEQLFQQYGFTVAQVLLTGLDIDDPARRKNLTSTIESLLNLNIIPIINANDAVAPDKHQDSPISDNDLLAARLSTEISADLLIILSNVNGVYTGPPGMEGSRLMHTFVPSADSSDVVFGANSKFGTGGMESKVTACVKALESGVATVITSGYNDNPITSIVAGKKMGTMFAKTLGHDGPPVEELASKTRESSRALQMLSNKERADMVRHMADLMLKRESDILHANRIDVQNAKARELEPALLSRLKLTKEKLDDLHSGLNTIADRAE</sequence>
<evidence type="ECO:0000313" key="9">
    <source>
        <dbReference type="Proteomes" id="UP000887566"/>
    </source>
</evidence>
<dbReference type="SUPFAM" id="SSF53720">
    <property type="entry name" value="ALDH-like"/>
    <property type="match status" value="1"/>
</dbReference>
<dbReference type="AlphaFoldDB" id="A0A914UUM7"/>
<dbReference type="WBParaSite" id="PSAMB.scaffold12515size2731.g34898.t1">
    <property type="protein sequence ID" value="PSAMB.scaffold12515size2731.g34898.t1"/>
    <property type="gene ID" value="PSAMB.scaffold12515size2731.g34898"/>
</dbReference>
<organism evidence="9 10">
    <name type="scientific">Plectus sambesii</name>
    <dbReference type="NCBI Taxonomy" id="2011161"/>
    <lineage>
        <taxon>Eukaryota</taxon>
        <taxon>Metazoa</taxon>
        <taxon>Ecdysozoa</taxon>
        <taxon>Nematoda</taxon>
        <taxon>Chromadorea</taxon>
        <taxon>Plectida</taxon>
        <taxon>Plectina</taxon>
        <taxon>Plectoidea</taxon>
        <taxon>Plectidae</taxon>
        <taxon>Plectus</taxon>
    </lineage>
</organism>
<dbReference type="GO" id="GO:0005524">
    <property type="term" value="F:ATP binding"/>
    <property type="evidence" value="ECO:0007669"/>
    <property type="project" value="UniProtKB-KW"/>
</dbReference>
<evidence type="ECO:0000256" key="3">
    <source>
        <dbReference type="ARBA" id="ARBA00022650"/>
    </source>
</evidence>
<dbReference type="FunFam" id="3.40.1160.10:FF:000006">
    <property type="entry name" value="Glutamate 5-kinase"/>
    <property type="match status" value="1"/>
</dbReference>
<dbReference type="GO" id="GO:0005739">
    <property type="term" value="C:mitochondrion"/>
    <property type="evidence" value="ECO:0007669"/>
    <property type="project" value="TreeGrafter"/>
</dbReference>
<keyword evidence="7" id="KW-0067">ATP-binding</keyword>
<dbReference type="Proteomes" id="UP000887566">
    <property type="component" value="Unplaced"/>
</dbReference>
<proteinExistence type="predicted"/>
<accession>A0A914UUM7</accession>
<evidence type="ECO:0000256" key="6">
    <source>
        <dbReference type="ARBA" id="ARBA00022777"/>
    </source>
</evidence>
<evidence type="ECO:0000256" key="1">
    <source>
        <dbReference type="ARBA" id="ARBA00022490"/>
    </source>
</evidence>
<protein>
    <submittedName>
        <fullName evidence="10">Aspartate/glutamate/uridylate kinase domain-containing protein</fullName>
    </submittedName>
</protein>
<dbReference type="InterPro" id="IPR001057">
    <property type="entry name" value="Glu/AcGlu_kinase"/>
</dbReference>
<dbReference type="Gene3D" id="3.40.605.10">
    <property type="entry name" value="Aldehyde Dehydrogenase, Chain A, domain 1"/>
    <property type="match status" value="1"/>
</dbReference>
<feature type="domain" description="Aspartate/glutamate/uridylate kinase" evidence="8">
    <location>
        <begin position="2"/>
        <end position="212"/>
    </location>
</feature>
<dbReference type="PRINTS" id="PR00474">
    <property type="entry name" value="GLU5KINASE"/>
</dbReference>
<keyword evidence="2" id="KW-0028">Amino-acid biosynthesis</keyword>
<dbReference type="Pfam" id="PF00696">
    <property type="entry name" value="AA_kinase"/>
    <property type="match status" value="1"/>
</dbReference>
<dbReference type="InterPro" id="IPR036393">
    <property type="entry name" value="AceGlu_kinase-like_sf"/>
</dbReference>
<evidence type="ECO:0000259" key="8">
    <source>
        <dbReference type="Pfam" id="PF00696"/>
    </source>
</evidence>
<dbReference type="PANTHER" id="PTHR11063:SF8">
    <property type="entry name" value="DELTA-1-PYRROLINE-5-CARBOXYLATE SYNTHASE"/>
    <property type="match status" value="1"/>
</dbReference>
<reference evidence="10" key="1">
    <citation type="submission" date="2022-11" db="UniProtKB">
        <authorList>
            <consortium name="WormBaseParasite"/>
        </authorList>
    </citation>
    <scope>IDENTIFICATION</scope>
</reference>
<dbReference type="PROSITE" id="PS00902">
    <property type="entry name" value="GLUTAMATE_5_KINASE"/>
    <property type="match status" value="1"/>
</dbReference>
<evidence type="ECO:0000256" key="2">
    <source>
        <dbReference type="ARBA" id="ARBA00022605"/>
    </source>
</evidence>
<keyword evidence="6" id="KW-0418">Kinase</keyword>
<dbReference type="SUPFAM" id="SSF53633">
    <property type="entry name" value="Carbamate kinase-like"/>
    <property type="match status" value="1"/>
</dbReference>